<feature type="region of interest" description="Disordered" evidence="1">
    <location>
        <begin position="1"/>
        <end position="34"/>
    </location>
</feature>
<gene>
    <name evidence="2" type="ORF">HPLM_LOCUS9776</name>
</gene>
<accession>A0A0N4WG74</accession>
<dbReference type="OrthoDB" id="5901300at2759"/>
<keyword evidence="3" id="KW-1185">Reference proteome</keyword>
<reference evidence="4" key="1">
    <citation type="submission" date="2017-02" db="UniProtKB">
        <authorList>
            <consortium name="WormBaseParasite"/>
        </authorList>
    </citation>
    <scope>IDENTIFICATION</scope>
</reference>
<evidence type="ECO:0000256" key="1">
    <source>
        <dbReference type="SAM" id="MobiDB-lite"/>
    </source>
</evidence>
<name>A0A0N4WG74_HAEPC</name>
<reference evidence="2 3" key="2">
    <citation type="submission" date="2018-11" db="EMBL/GenBank/DDBJ databases">
        <authorList>
            <consortium name="Pathogen Informatics"/>
        </authorList>
    </citation>
    <scope>NUCLEOTIDE SEQUENCE [LARGE SCALE GENOMIC DNA]</scope>
    <source>
        <strain evidence="2 3">MHpl1</strain>
    </source>
</reference>
<dbReference type="AlphaFoldDB" id="A0A0N4WG74"/>
<evidence type="ECO:0000313" key="3">
    <source>
        <dbReference type="Proteomes" id="UP000268014"/>
    </source>
</evidence>
<dbReference type="EMBL" id="UZAF01017140">
    <property type="protein sequence ID" value="VDO38360.1"/>
    <property type="molecule type" value="Genomic_DNA"/>
</dbReference>
<sequence length="129" mass="13129">MDSAPPDPVASDQSGESAPVHSAPGSGPNVDVIHAECPTPASVVDVLMRSPELGQEAPTSSNLQVCHLSAPDSNDATDSSSFALPELDLSKDALFAPTPEPAASMKAGDGQLAQSMEDLSLLSSCTRTV</sequence>
<proteinExistence type="predicted"/>
<evidence type="ECO:0000313" key="4">
    <source>
        <dbReference type="WBParaSite" id="HPLM_0000978401-mRNA-1"/>
    </source>
</evidence>
<feature type="region of interest" description="Disordered" evidence="1">
    <location>
        <begin position="52"/>
        <end position="81"/>
    </location>
</feature>
<dbReference type="Proteomes" id="UP000268014">
    <property type="component" value="Unassembled WGS sequence"/>
</dbReference>
<dbReference type="WBParaSite" id="HPLM_0000978401-mRNA-1">
    <property type="protein sequence ID" value="HPLM_0000978401-mRNA-1"/>
    <property type="gene ID" value="HPLM_0000978401"/>
</dbReference>
<organism evidence="4">
    <name type="scientific">Haemonchus placei</name>
    <name type="common">Barber's pole worm</name>
    <dbReference type="NCBI Taxonomy" id="6290"/>
    <lineage>
        <taxon>Eukaryota</taxon>
        <taxon>Metazoa</taxon>
        <taxon>Ecdysozoa</taxon>
        <taxon>Nematoda</taxon>
        <taxon>Chromadorea</taxon>
        <taxon>Rhabditida</taxon>
        <taxon>Rhabditina</taxon>
        <taxon>Rhabditomorpha</taxon>
        <taxon>Strongyloidea</taxon>
        <taxon>Trichostrongylidae</taxon>
        <taxon>Haemonchus</taxon>
    </lineage>
</organism>
<evidence type="ECO:0000313" key="2">
    <source>
        <dbReference type="EMBL" id="VDO38360.1"/>
    </source>
</evidence>
<feature type="compositionally biased region" description="Polar residues" evidence="1">
    <location>
        <begin position="71"/>
        <end position="81"/>
    </location>
</feature>
<protein>
    <submittedName>
        <fullName evidence="2 4">Uncharacterized protein</fullName>
    </submittedName>
</protein>